<dbReference type="AlphaFoldDB" id="A0A1I4A2J2"/>
<reference evidence="1 2" key="1">
    <citation type="submission" date="2016-10" db="EMBL/GenBank/DDBJ databases">
        <authorList>
            <person name="de Groot N.N."/>
        </authorList>
    </citation>
    <scope>NUCLEOTIDE SEQUENCE [LARGE SCALE GENOMIC DNA]</scope>
    <source>
        <strain evidence="1 2">NE2</strain>
    </source>
</reference>
<gene>
    <name evidence="1" type="ORF">SAMN05444581_10924</name>
</gene>
<dbReference type="OrthoDB" id="8910986at2"/>
<dbReference type="Pfam" id="PF19541">
    <property type="entry name" value="DUF6065"/>
    <property type="match status" value="1"/>
</dbReference>
<protein>
    <submittedName>
        <fullName evidence="1">Uncharacterized protein</fullName>
    </submittedName>
</protein>
<proteinExistence type="predicted"/>
<sequence length="251" mass="27846">MLVAPGLICHPTEPDPPPLVPGRPDRTWMDETSDRFAYRCIPLSIANASGWEILSPCSFRAEWNGGPLKEDIIFSLIGGQADFTRRVASHFGSGILTFHTGYLFRTPPGWGLWCRGAPNTVKHGITALDGLVETDWLPMPFTMNWRFTAPGAVDFEKGEPFCFITLAPHAQMDEIEPVVRSLDADPALKSAYEAWTASRADFNSRLAALEPAAVAEGWQRLYVRGETLTGEASGHHLSRRKLKKPRREAET</sequence>
<dbReference type="RefSeq" id="WP_091682332.1">
    <property type="nucleotide sequence ID" value="NZ_FOSN01000009.1"/>
</dbReference>
<dbReference type="EMBL" id="FOSN01000009">
    <property type="protein sequence ID" value="SFK50086.1"/>
    <property type="molecule type" value="Genomic_DNA"/>
</dbReference>
<accession>A0A1I4A2J2</accession>
<dbReference type="InterPro" id="IPR045709">
    <property type="entry name" value="DUF6065"/>
</dbReference>
<organism evidence="1 2">
    <name type="scientific">Methylocapsa palsarum</name>
    <dbReference type="NCBI Taxonomy" id="1612308"/>
    <lineage>
        <taxon>Bacteria</taxon>
        <taxon>Pseudomonadati</taxon>
        <taxon>Pseudomonadota</taxon>
        <taxon>Alphaproteobacteria</taxon>
        <taxon>Hyphomicrobiales</taxon>
        <taxon>Beijerinckiaceae</taxon>
        <taxon>Methylocapsa</taxon>
    </lineage>
</organism>
<keyword evidence="2" id="KW-1185">Reference proteome</keyword>
<evidence type="ECO:0000313" key="1">
    <source>
        <dbReference type="EMBL" id="SFK50086.1"/>
    </source>
</evidence>
<evidence type="ECO:0000313" key="2">
    <source>
        <dbReference type="Proteomes" id="UP000198755"/>
    </source>
</evidence>
<dbReference type="Proteomes" id="UP000198755">
    <property type="component" value="Unassembled WGS sequence"/>
</dbReference>
<dbReference type="STRING" id="1612308.SAMN05444581_10924"/>
<name>A0A1I4A2J2_9HYPH</name>